<dbReference type="Pfam" id="PF20256">
    <property type="entry name" value="MoCoBD_2"/>
    <property type="match status" value="1"/>
</dbReference>
<dbReference type="Proteomes" id="UP000741360">
    <property type="component" value="Unassembled WGS sequence"/>
</dbReference>
<protein>
    <submittedName>
        <fullName evidence="2">Xanthine dehydrogenase family protein molybdopterin-binding subunit</fullName>
    </submittedName>
</protein>
<evidence type="ECO:0000259" key="1">
    <source>
        <dbReference type="SMART" id="SM01008"/>
    </source>
</evidence>
<evidence type="ECO:0000313" key="2">
    <source>
        <dbReference type="EMBL" id="MBI3016373.1"/>
    </source>
</evidence>
<feature type="domain" description="Aldehyde oxidase/xanthine dehydrogenase a/b hammerhead" evidence="1">
    <location>
        <begin position="16"/>
        <end position="121"/>
    </location>
</feature>
<gene>
    <name evidence="2" type="ORF">HYY65_15210</name>
</gene>
<name>A0A932M1T4_UNCTE</name>
<dbReference type="PANTHER" id="PTHR11908">
    <property type="entry name" value="XANTHINE DEHYDROGENASE"/>
    <property type="match status" value="1"/>
</dbReference>
<comment type="caution">
    <text evidence="2">The sequence shown here is derived from an EMBL/GenBank/DDBJ whole genome shotgun (WGS) entry which is preliminary data.</text>
</comment>
<dbReference type="Gene3D" id="3.90.1170.50">
    <property type="entry name" value="Aldehyde oxidase/xanthine dehydrogenase, a/b hammerhead"/>
    <property type="match status" value="1"/>
</dbReference>
<dbReference type="InterPro" id="IPR000674">
    <property type="entry name" value="Ald_Oxase/Xan_DH_a/b"/>
</dbReference>
<dbReference type="Pfam" id="PF01315">
    <property type="entry name" value="Ald_Xan_dh_C"/>
    <property type="match status" value="1"/>
</dbReference>
<reference evidence="2" key="1">
    <citation type="submission" date="2020-07" db="EMBL/GenBank/DDBJ databases">
        <title>Huge and variable diversity of episymbiotic CPR bacteria and DPANN archaea in groundwater ecosystems.</title>
        <authorList>
            <person name="He C.Y."/>
            <person name="Keren R."/>
            <person name="Whittaker M."/>
            <person name="Farag I.F."/>
            <person name="Doudna J."/>
            <person name="Cate J.H.D."/>
            <person name="Banfield J.F."/>
        </authorList>
    </citation>
    <scope>NUCLEOTIDE SEQUENCE</scope>
    <source>
        <strain evidence="2">NC_groundwater_717_Ag_S-0.2um_59_8</strain>
    </source>
</reference>
<accession>A0A932M1T4</accession>
<dbReference type="EMBL" id="JACPSX010000294">
    <property type="protein sequence ID" value="MBI3016373.1"/>
    <property type="molecule type" value="Genomic_DNA"/>
</dbReference>
<organism evidence="2 3">
    <name type="scientific">Tectimicrobiota bacterium</name>
    <dbReference type="NCBI Taxonomy" id="2528274"/>
    <lineage>
        <taxon>Bacteria</taxon>
        <taxon>Pseudomonadati</taxon>
        <taxon>Nitrospinota/Tectimicrobiota group</taxon>
        <taxon>Candidatus Tectimicrobiota</taxon>
    </lineage>
</organism>
<dbReference type="InterPro" id="IPR037165">
    <property type="entry name" value="AldOxase/xan_DH_Mopterin-bd_sf"/>
</dbReference>
<dbReference type="SUPFAM" id="SSF56003">
    <property type="entry name" value="Molybdenum cofactor-binding domain"/>
    <property type="match status" value="1"/>
</dbReference>
<dbReference type="GO" id="GO:0016491">
    <property type="term" value="F:oxidoreductase activity"/>
    <property type="evidence" value="ECO:0007669"/>
    <property type="project" value="InterPro"/>
</dbReference>
<dbReference type="Gene3D" id="3.30.365.10">
    <property type="entry name" value="Aldehyde oxidase/xanthine dehydrogenase, molybdopterin binding domain"/>
    <property type="match status" value="4"/>
</dbReference>
<dbReference type="SMART" id="SM01008">
    <property type="entry name" value="Ald_Xan_dh_C"/>
    <property type="match status" value="1"/>
</dbReference>
<dbReference type="InterPro" id="IPR046867">
    <property type="entry name" value="AldOxase/xan_DH_MoCoBD2"/>
</dbReference>
<sequence length="750" mass="81882">MPFKIIGAPNGPEKVTGRAKYAADIHPPGTLWGRCLRSPLPHARFTRIDISAAAKLPGVHAVLTAKDLPNKLVGRSVYDMPVLSYDHIRFAGERIAVVAAEDPDTADEAISLIEVDYEELPAVFNPLDAIKEDAPRLHPHISQYENAPPEPFQSDLPNVGSRVWWKLGNVEEGFAASDHIFEHTFTTQPMHQGYIEPHACLVQIDETGHVHVYLSTKAPYAVKKQFAHVTQLPPEQVTVHIVPVGGEFGGKGSVMDAPLCYHLARRSGRPVKMVMSYTEELMAANPRHAAIITVKTGMSKEGRILARQVRALWDSGAYTGFKPTPVANMFGAYAAAGHYAIPHVSIEALSVNTNNPPAGYMRSPGEPQTIFAAESQIDIIAHALKMDPYEFRMKNVITAGYPLPTFKPTPETLEHLKGREVLEAGFKAFGWDRPKAGPNRGKGMAFTQRHIGVGQSNAAVTLLPDGHVELLTVTPDTGAGAYAMLQQVVGEALQIDPLRVQIKVGTTDSFDTFDTGAAANRVTYVAGKATLGAIEELKTRIRKQLAEQWRCAEGEILFQEGHCVCKRDPAQKISYGDLAKRSSEPLTAKYHFSQADFPHVVNFSAQFAEVEVDPETGEYKILRMVTVHDPGTILNPLGFQGQIDGGLVQGIGYAKMEILNRDQGRVTTLNLGDYKIPVNKDIPPLQTVLVPDEHGPGPFGGKSVGESANTMPATVIANAIFDATGIRLFSLPITAEQIYQELRKRPALQR</sequence>
<dbReference type="InterPro" id="IPR008274">
    <property type="entry name" value="AldOxase/xan_DH_MoCoBD1"/>
</dbReference>
<dbReference type="AlphaFoldDB" id="A0A932M1T4"/>
<dbReference type="SUPFAM" id="SSF54665">
    <property type="entry name" value="CO dehydrogenase molybdoprotein N-domain-like"/>
    <property type="match status" value="1"/>
</dbReference>
<evidence type="ECO:0000313" key="3">
    <source>
        <dbReference type="Proteomes" id="UP000741360"/>
    </source>
</evidence>
<proteinExistence type="predicted"/>
<dbReference type="InterPro" id="IPR016208">
    <property type="entry name" value="Ald_Oxase/xanthine_DH-like"/>
</dbReference>
<dbReference type="PANTHER" id="PTHR11908:SF157">
    <property type="entry name" value="XANTHINE DEHYDROGENASE SUBUNIT D-RELATED"/>
    <property type="match status" value="1"/>
</dbReference>
<dbReference type="InterPro" id="IPR036856">
    <property type="entry name" value="Ald_Oxase/Xan_DH_a/b_sf"/>
</dbReference>
<dbReference type="GO" id="GO:0005506">
    <property type="term" value="F:iron ion binding"/>
    <property type="evidence" value="ECO:0007669"/>
    <property type="project" value="InterPro"/>
</dbReference>
<dbReference type="Pfam" id="PF02738">
    <property type="entry name" value="MoCoBD_1"/>
    <property type="match status" value="1"/>
</dbReference>